<feature type="region of interest" description="Disordered" evidence="1">
    <location>
        <begin position="84"/>
        <end position="109"/>
    </location>
</feature>
<comment type="caution">
    <text evidence="2">The sequence shown here is derived from an EMBL/GenBank/DDBJ whole genome shotgun (WGS) entry which is preliminary data.</text>
</comment>
<reference evidence="2 3" key="1">
    <citation type="journal article" date="2020" name="Nature">
        <title>Six reference-quality genomes reveal evolution of bat adaptations.</title>
        <authorList>
            <person name="Jebb D."/>
            <person name="Huang Z."/>
            <person name="Pippel M."/>
            <person name="Hughes G.M."/>
            <person name="Lavrichenko K."/>
            <person name="Devanna P."/>
            <person name="Winkler S."/>
            <person name="Jermiin L.S."/>
            <person name="Skirmuntt E.C."/>
            <person name="Katzourakis A."/>
            <person name="Burkitt-Gray L."/>
            <person name="Ray D.A."/>
            <person name="Sullivan K.A.M."/>
            <person name="Roscito J.G."/>
            <person name="Kirilenko B.M."/>
            <person name="Davalos L.M."/>
            <person name="Corthals A.P."/>
            <person name="Power M.L."/>
            <person name="Jones G."/>
            <person name="Ransome R.D."/>
            <person name="Dechmann D.K.N."/>
            <person name="Locatelli A.G."/>
            <person name="Puechmaille S.J."/>
            <person name="Fedrigo O."/>
            <person name="Jarvis E.D."/>
            <person name="Hiller M."/>
            <person name="Vernes S.C."/>
            <person name="Myers E.W."/>
            <person name="Teeling E.C."/>
        </authorList>
    </citation>
    <scope>NUCLEOTIDE SEQUENCE [LARGE SCALE GENOMIC DNA]</scope>
    <source>
        <strain evidence="2">Bat1K_MPI-CBG_1</strain>
    </source>
</reference>
<dbReference type="FunFam" id="3.30.420.40:FF:000058">
    <property type="entry name" value="Putative actin-related protein 5"/>
    <property type="match status" value="1"/>
</dbReference>
<accession>A0A833Z231</accession>
<dbReference type="Pfam" id="PF00022">
    <property type="entry name" value="Actin"/>
    <property type="match status" value="1"/>
</dbReference>
<evidence type="ECO:0000313" key="2">
    <source>
        <dbReference type="EMBL" id="KAF6087267.1"/>
    </source>
</evidence>
<evidence type="ECO:0000313" key="3">
    <source>
        <dbReference type="Proteomes" id="UP000664940"/>
    </source>
</evidence>
<evidence type="ECO:0000256" key="1">
    <source>
        <dbReference type="SAM" id="MobiDB-lite"/>
    </source>
</evidence>
<dbReference type="Proteomes" id="UP000664940">
    <property type="component" value="Unassembled WGS sequence"/>
</dbReference>
<dbReference type="PROSITE" id="PS00432">
    <property type="entry name" value="ACTINS_2"/>
    <property type="match status" value="1"/>
</dbReference>
<dbReference type="EMBL" id="JABVXQ010000010">
    <property type="protein sequence ID" value="KAF6087267.1"/>
    <property type="molecule type" value="Genomic_DNA"/>
</dbReference>
<proteinExistence type="predicted"/>
<gene>
    <name evidence="2" type="ORF">HJG60_000259</name>
</gene>
<organism evidence="2 3">
    <name type="scientific">Phyllostomus discolor</name>
    <name type="common">pale spear-nosed bat</name>
    <dbReference type="NCBI Taxonomy" id="89673"/>
    <lineage>
        <taxon>Eukaryota</taxon>
        <taxon>Metazoa</taxon>
        <taxon>Chordata</taxon>
        <taxon>Craniata</taxon>
        <taxon>Vertebrata</taxon>
        <taxon>Euteleostomi</taxon>
        <taxon>Mammalia</taxon>
        <taxon>Eutheria</taxon>
        <taxon>Laurasiatheria</taxon>
        <taxon>Chiroptera</taxon>
        <taxon>Yangochiroptera</taxon>
        <taxon>Phyllostomidae</taxon>
        <taxon>Phyllostominae</taxon>
        <taxon>Phyllostomus</taxon>
    </lineage>
</organism>
<sequence>MYPGMKARIERELLAMRPFQSSFQVRLASNPVLDAWYGARDWALDHLDDDSVWVTRKEYEEKGGEYLKEHSASNIYVPIHLPKQASRSTEAQASGKGSGASGGGAGEQA</sequence>
<name>A0A833Z231_9CHIR</name>
<dbReference type="InterPro" id="IPR004001">
    <property type="entry name" value="Actin_CS"/>
</dbReference>
<protein>
    <submittedName>
        <fullName evidence="2">Actin related protein 5</fullName>
    </submittedName>
</protein>
<feature type="compositionally biased region" description="Gly residues" evidence="1">
    <location>
        <begin position="96"/>
        <end position="109"/>
    </location>
</feature>
<dbReference type="AlphaFoldDB" id="A0A833Z231"/>
<dbReference type="Gene3D" id="3.30.420.40">
    <property type="match status" value="2"/>
</dbReference>
<dbReference type="InterPro" id="IPR004000">
    <property type="entry name" value="Actin"/>
</dbReference>
<dbReference type="InterPro" id="IPR043129">
    <property type="entry name" value="ATPase_NBD"/>
</dbReference>
<dbReference type="SUPFAM" id="SSF53067">
    <property type="entry name" value="Actin-like ATPase domain"/>
    <property type="match status" value="1"/>
</dbReference>